<proteinExistence type="predicted"/>
<organism evidence="1 2">
    <name type="scientific">Gossypium arboreum</name>
    <name type="common">Tree cotton</name>
    <name type="synonym">Gossypium nanking</name>
    <dbReference type="NCBI Taxonomy" id="29729"/>
    <lineage>
        <taxon>Eukaryota</taxon>
        <taxon>Viridiplantae</taxon>
        <taxon>Streptophyta</taxon>
        <taxon>Embryophyta</taxon>
        <taxon>Tracheophyta</taxon>
        <taxon>Spermatophyta</taxon>
        <taxon>Magnoliopsida</taxon>
        <taxon>eudicotyledons</taxon>
        <taxon>Gunneridae</taxon>
        <taxon>Pentapetalae</taxon>
        <taxon>rosids</taxon>
        <taxon>malvids</taxon>
        <taxon>Malvales</taxon>
        <taxon>Malvaceae</taxon>
        <taxon>Malvoideae</taxon>
        <taxon>Gossypium</taxon>
    </lineage>
</organism>
<sequence>MMWMAFSADLSRDLSFLAAAERGLYIGSSCGFRGTVSEDGCLEPTDWGGDALRKNSSETRELLDDRCIFSGVWVSFPLGSEKQRESEKMEK</sequence>
<protein>
    <submittedName>
        <fullName evidence="1">Uncharacterized protein</fullName>
    </submittedName>
</protein>
<evidence type="ECO:0000313" key="1">
    <source>
        <dbReference type="EMBL" id="KAK5813082.1"/>
    </source>
</evidence>
<gene>
    <name evidence="1" type="ORF">PVK06_028528</name>
</gene>
<dbReference type="EMBL" id="JARKNE010000008">
    <property type="protein sequence ID" value="KAK5813082.1"/>
    <property type="molecule type" value="Genomic_DNA"/>
</dbReference>
<dbReference type="Proteomes" id="UP001358586">
    <property type="component" value="Chromosome 8"/>
</dbReference>
<name>A0ABR0P3N1_GOSAR</name>
<evidence type="ECO:0000313" key="2">
    <source>
        <dbReference type="Proteomes" id="UP001358586"/>
    </source>
</evidence>
<reference evidence="1 2" key="1">
    <citation type="submission" date="2023-03" db="EMBL/GenBank/DDBJ databases">
        <title>WGS of Gossypium arboreum.</title>
        <authorList>
            <person name="Yu D."/>
        </authorList>
    </citation>
    <scope>NUCLEOTIDE SEQUENCE [LARGE SCALE GENOMIC DNA]</scope>
    <source>
        <tissue evidence="1">Leaf</tissue>
    </source>
</reference>
<accession>A0ABR0P3N1</accession>
<comment type="caution">
    <text evidence="1">The sequence shown here is derived from an EMBL/GenBank/DDBJ whole genome shotgun (WGS) entry which is preliminary data.</text>
</comment>
<keyword evidence="2" id="KW-1185">Reference proteome</keyword>